<sequence>MSAPISRKRRRLIDDDPKFRAQTRRRLLTQRDRRDAPTSHQCWPCLYREIRLNNARLLDTEKDLPPMRIRYECVRDRTDTTSCRFCQDNDHTCDDGLGMLVGNKFDVVKLNAFINDIVGIRAPDGAVPDDEDDDCAFVLPRSVRQGLVLSSIRLGKAFETIVACHEREHGFNKRQSKKREKRYARLVSRRRREISKHLSEVQKSRRLPRLLPGDRQWSAWNSAIEAFHHEVTNAFKDSSVSDRVRETIIAQIPVKCEDEGQERDAYADMIRLAAETE</sequence>
<comment type="caution">
    <text evidence="1">The sequence shown here is derived from an EMBL/GenBank/DDBJ whole genome shotgun (WGS) entry which is preliminary data.</text>
</comment>
<dbReference type="AlphaFoldDB" id="A0A428RC71"/>
<dbReference type="EMBL" id="NKCL01000369">
    <property type="protein sequence ID" value="RSL75112.1"/>
    <property type="molecule type" value="Genomic_DNA"/>
</dbReference>
<gene>
    <name evidence="1" type="ORF">CEP51_011171</name>
</gene>
<accession>A0A428RC71</accession>
<dbReference type="Proteomes" id="UP000287972">
    <property type="component" value="Unassembled WGS sequence"/>
</dbReference>
<name>A0A428RC71_9HYPO</name>
<reference evidence="1 2" key="1">
    <citation type="submission" date="2017-06" db="EMBL/GenBank/DDBJ databases">
        <title>Comparative genomic analysis of Ambrosia Fusariam Clade fungi.</title>
        <authorList>
            <person name="Stajich J.E."/>
            <person name="Carrillo J."/>
            <person name="Kijimoto T."/>
            <person name="Eskalen A."/>
            <person name="O'Donnell K."/>
            <person name="Kasson M."/>
        </authorList>
    </citation>
    <scope>NUCLEOTIDE SEQUENCE [LARGE SCALE GENOMIC DNA]</scope>
    <source>
        <strain evidence="1 2">NRRL62606</strain>
    </source>
</reference>
<keyword evidence="2" id="KW-1185">Reference proteome</keyword>
<evidence type="ECO:0000313" key="2">
    <source>
        <dbReference type="Proteomes" id="UP000287972"/>
    </source>
</evidence>
<organism evidence="1 2">
    <name type="scientific">Fusarium floridanum</name>
    <dbReference type="NCBI Taxonomy" id="1325733"/>
    <lineage>
        <taxon>Eukaryota</taxon>
        <taxon>Fungi</taxon>
        <taxon>Dikarya</taxon>
        <taxon>Ascomycota</taxon>
        <taxon>Pezizomycotina</taxon>
        <taxon>Sordariomycetes</taxon>
        <taxon>Hypocreomycetidae</taxon>
        <taxon>Hypocreales</taxon>
        <taxon>Nectriaceae</taxon>
        <taxon>Fusarium</taxon>
        <taxon>Fusarium solani species complex</taxon>
    </lineage>
</organism>
<evidence type="ECO:0000313" key="1">
    <source>
        <dbReference type="EMBL" id="RSL75112.1"/>
    </source>
</evidence>
<protein>
    <submittedName>
        <fullName evidence="1">Uncharacterized protein</fullName>
    </submittedName>
</protein>
<proteinExistence type="predicted"/>